<sequence>MRVSTQPQLLLPDVPPDEALDFMAIEITNHSESGRKNFLVRVPADRIQYLVGLVLRTSRMSKISLEDQLISIIGTENGRTVRRYVSGQTHMAWPTYQRILIWALSEGWIQDYVFAFLIMESFRREAAQVAVRGLKEKTRRQITNFTFTKADLISAFNAAYRTKELERSAATVSRAQTNSQFKEMAIEFGFEFD</sequence>
<accession>A0A9X5KU71</accession>
<comment type="caution">
    <text evidence="1">The sequence shown here is derived from an EMBL/GenBank/DDBJ whole genome shotgun (WGS) entry which is preliminary data.</text>
</comment>
<evidence type="ECO:0000313" key="1">
    <source>
        <dbReference type="EMBL" id="OAJ47899.1"/>
    </source>
</evidence>
<name>A0A9X5KU71_PSEMA</name>
<protein>
    <submittedName>
        <fullName evidence="1">Uncharacterized protein</fullName>
    </submittedName>
</protein>
<gene>
    <name evidence="1" type="ORF">AO064_26485</name>
</gene>
<dbReference type="AlphaFoldDB" id="A0A9X5KU71"/>
<evidence type="ECO:0000313" key="2">
    <source>
        <dbReference type="Proteomes" id="UP000077563"/>
    </source>
</evidence>
<proteinExistence type="predicted"/>
<reference evidence="1 2" key="1">
    <citation type="submission" date="2015-09" db="EMBL/GenBank/DDBJ databases">
        <title>Genome sequence of Pseudomonas marginalis ICMP 3553.</title>
        <authorList>
            <person name="Visnovsky S."/>
            <person name="Lu A."/>
            <person name="Panda P."/>
            <person name="Pitman A."/>
        </authorList>
    </citation>
    <scope>NUCLEOTIDE SEQUENCE [LARGE SCALE GENOMIC DNA]</scope>
    <source>
        <strain evidence="1 2">ICMP 3553</strain>
    </source>
</reference>
<dbReference type="Proteomes" id="UP000077563">
    <property type="component" value="Unassembled WGS sequence"/>
</dbReference>
<organism evidence="1 2">
    <name type="scientific">Pseudomonas marginalis</name>
    <name type="common">Pseudomonas panacis</name>
    <dbReference type="NCBI Taxonomy" id="298"/>
    <lineage>
        <taxon>Bacteria</taxon>
        <taxon>Pseudomonadati</taxon>
        <taxon>Pseudomonadota</taxon>
        <taxon>Gammaproteobacteria</taxon>
        <taxon>Pseudomonadales</taxon>
        <taxon>Pseudomonadaceae</taxon>
        <taxon>Pseudomonas</taxon>
    </lineage>
</organism>
<dbReference type="RefSeq" id="WP_064054184.1">
    <property type="nucleotide sequence ID" value="NZ_LKEG01000043.1"/>
</dbReference>
<dbReference type="EMBL" id="LKEG01000043">
    <property type="protein sequence ID" value="OAJ47899.1"/>
    <property type="molecule type" value="Genomic_DNA"/>
</dbReference>